<protein>
    <recommendedName>
        <fullName evidence="2">SPEF2 C-terminal domain-containing protein</fullName>
    </recommendedName>
</protein>
<gene>
    <name evidence="3" type="ORF">SPARVUS_LOCUS5113023</name>
</gene>
<evidence type="ECO:0000259" key="2">
    <source>
        <dbReference type="Pfam" id="PF24082"/>
    </source>
</evidence>
<dbReference type="PANTHER" id="PTHR14919:SF0">
    <property type="entry name" value="SPERM FLAGELLAR PROTEIN 2"/>
    <property type="match status" value="1"/>
</dbReference>
<dbReference type="InterPro" id="IPR056199">
    <property type="entry name" value="SPEF2_C"/>
</dbReference>
<organism evidence="3 4">
    <name type="scientific">Staurois parvus</name>
    <dbReference type="NCBI Taxonomy" id="386267"/>
    <lineage>
        <taxon>Eukaryota</taxon>
        <taxon>Metazoa</taxon>
        <taxon>Chordata</taxon>
        <taxon>Craniata</taxon>
        <taxon>Vertebrata</taxon>
        <taxon>Euteleostomi</taxon>
        <taxon>Amphibia</taxon>
        <taxon>Batrachia</taxon>
        <taxon>Anura</taxon>
        <taxon>Neobatrachia</taxon>
        <taxon>Ranoidea</taxon>
        <taxon>Ranidae</taxon>
        <taxon>Staurois</taxon>
    </lineage>
</organism>
<feature type="compositionally biased region" description="Basic and acidic residues" evidence="1">
    <location>
        <begin position="16"/>
        <end position="29"/>
    </location>
</feature>
<feature type="region of interest" description="Disordered" evidence="1">
    <location>
        <begin position="1"/>
        <end position="80"/>
    </location>
</feature>
<name>A0ABN9CK84_9NEOB</name>
<reference evidence="3" key="1">
    <citation type="submission" date="2023-05" db="EMBL/GenBank/DDBJ databases">
        <authorList>
            <person name="Stuckert A."/>
        </authorList>
    </citation>
    <scope>NUCLEOTIDE SEQUENCE</scope>
</reference>
<dbReference type="InterPro" id="IPR052634">
    <property type="entry name" value="Sperm_flagellar-bone_growth"/>
</dbReference>
<dbReference type="EMBL" id="CATNWA010010225">
    <property type="protein sequence ID" value="CAI9559576.1"/>
    <property type="molecule type" value="Genomic_DNA"/>
</dbReference>
<dbReference type="Proteomes" id="UP001162483">
    <property type="component" value="Unassembled WGS sequence"/>
</dbReference>
<dbReference type="Pfam" id="PF24082">
    <property type="entry name" value="SPEF2_C"/>
    <property type="match status" value="1"/>
</dbReference>
<keyword evidence="4" id="KW-1185">Reference proteome</keyword>
<feature type="domain" description="SPEF2 C-terminal" evidence="2">
    <location>
        <begin position="202"/>
        <end position="353"/>
    </location>
</feature>
<feature type="compositionally biased region" description="Basic residues" evidence="1">
    <location>
        <begin position="41"/>
        <end position="56"/>
    </location>
</feature>
<feature type="compositionally biased region" description="Pro residues" evidence="1">
    <location>
        <begin position="61"/>
        <end position="70"/>
    </location>
</feature>
<comment type="caution">
    <text evidence="3">The sequence shown here is derived from an EMBL/GenBank/DDBJ whole genome shotgun (WGS) entry which is preliminary data.</text>
</comment>
<evidence type="ECO:0000313" key="4">
    <source>
        <dbReference type="Proteomes" id="UP001162483"/>
    </source>
</evidence>
<proteinExistence type="predicted"/>
<evidence type="ECO:0000313" key="3">
    <source>
        <dbReference type="EMBL" id="CAI9559576.1"/>
    </source>
</evidence>
<evidence type="ECO:0000256" key="1">
    <source>
        <dbReference type="SAM" id="MobiDB-lite"/>
    </source>
</evidence>
<sequence length="392" mass="44765">MMTLEKESIEAEEEKEQQMMEARERERAKASQAASRESVKGAKKKPPKSPNRKKGGKSPGPSAPSPPPSAPEDNTELQRQQEMQMKMKQEYFTALECEEAAVNARLELIKTKALAVYQDVLSKAQQTYKDMNMWLGARFLAEMSSIDKLIQTARHHIETSTKIQYELVLEQTDFYISSDVKVFPDPIPPPRPPPVEASSNSTLTISQLHRLHRQFLQMAPEGIISSKKFTEILMDLTTMNLGDDTLPDVWMHLTLPEIQEITSSLSLGSDMMNWRRFLLSASLPWPYPSLLQLLETLQRFQATDPDMCGIVDEKEETYSQVELWFTGKAEEMVPEDPTEPLPFNRLEHLIKSFSLTCSPTRKHNLLSFAMWICCYTSLPIQIPQRDSIERSV</sequence>
<accession>A0ABN9CK84</accession>
<dbReference type="PANTHER" id="PTHR14919">
    <property type="entry name" value="KPL2-RELATED"/>
    <property type="match status" value="1"/>
</dbReference>